<dbReference type="AlphaFoldDB" id="N4WTZ0"/>
<evidence type="ECO:0000256" key="1">
    <source>
        <dbReference type="ARBA" id="ARBA00022801"/>
    </source>
</evidence>
<protein>
    <submittedName>
        <fullName evidence="3">N-acetylmuramoyl-L-alanine amidase</fullName>
    </submittedName>
</protein>
<dbReference type="EMBL" id="APML01000014">
    <property type="protein sequence ID" value="ENH97830.1"/>
    <property type="molecule type" value="Genomic_DNA"/>
</dbReference>
<dbReference type="GO" id="GO:0030288">
    <property type="term" value="C:outer membrane-bounded periplasmic space"/>
    <property type="evidence" value="ECO:0007669"/>
    <property type="project" value="TreeGrafter"/>
</dbReference>
<dbReference type="eggNOG" id="COG0860">
    <property type="taxonomic scope" value="Bacteria"/>
</dbReference>
<sequence length="237" mass="26932">MSKIWKVALWLIGLFILILLLQYPMQKTSDSWQTWSLPLAGKTIVLDPGHGGVDGGAVGADDTTEKMIALQVSQMLRDYLQQSGATVYLTRDGDYDLADQDTKGYSRRKTEDIQRRVDFIRDKQADLFLSVHLNALPDKKWRGAQTFYHPGKEDNEQLAKAIQSEIIRNLNNTEREPMALQNIFILKYAETPGALVEIGFLSNEEERSHLVTEEYQRKMAASIYEGIIKYVSEASTE</sequence>
<reference evidence="3 4" key="1">
    <citation type="submission" date="2013-03" db="EMBL/GenBank/DDBJ databases">
        <title>Draft genome sequence of Gracibacillus halophilus YIM-C55.5, a moderately halophilic and thermophilic organism from the Xiaochaidamu salt lake.</title>
        <authorList>
            <person name="Sugumar T."/>
            <person name="Polireddy D.R."/>
            <person name="Antony A."/>
            <person name="Madhava Y.R."/>
            <person name="Sivakumar N."/>
        </authorList>
    </citation>
    <scope>NUCLEOTIDE SEQUENCE [LARGE SCALE GENOMIC DNA]</scope>
    <source>
        <strain evidence="3 4">YIM-C55.5</strain>
    </source>
</reference>
<evidence type="ECO:0000259" key="2">
    <source>
        <dbReference type="SMART" id="SM00646"/>
    </source>
</evidence>
<dbReference type="STRING" id="1308866.J416_03686"/>
<gene>
    <name evidence="3" type="ORF">J416_03686</name>
</gene>
<dbReference type="GO" id="GO:0008745">
    <property type="term" value="F:N-acetylmuramoyl-L-alanine amidase activity"/>
    <property type="evidence" value="ECO:0007669"/>
    <property type="project" value="InterPro"/>
</dbReference>
<dbReference type="RefSeq" id="WP_003464781.1">
    <property type="nucleotide sequence ID" value="NZ_APML01000014.1"/>
</dbReference>
<dbReference type="InterPro" id="IPR050695">
    <property type="entry name" value="N-acetylmuramoyl_amidase_3"/>
</dbReference>
<dbReference type="InterPro" id="IPR014234">
    <property type="entry name" value="Spore_CwlD"/>
</dbReference>
<dbReference type="PATRIC" id="fig|1308866.3.peg.747"/>
<evidence type="ECO:0000313" key="3">
    <source>
        <dbReference type="EMBL" id="ENH97830.1"/>
    </source>
</evidence>
<dbReference type="InterPro" id="IPR002508">
    <property type="entry name" value="MurNAc-LAA_cat"/>
</dbReference>
<keyword evidence="1" id="KW-0378">Hydrolase</keyword>
<comment type="caution">
    <text evidence="3">The sequence shown here is derived from an EMBL/GenBank/DDBJ whole genome shotgun (WGS) entry which is preliminary data.</text>
</comment>
<dbReference type="OrthoDB" id="9806267at2"/>
<feature type="domain" description="MurNAc-LAA" evidence="2">
    <location>
        <begin position="117"/>
        <end position="228"/>
    </location>
</feature>
<dbReference type="Proteomes" id="UP000012283">
    <property type="component" value="Unassembled WGS sequence"/>
</dbReference>
<dbReference type="GO" id="GO:0009253">
    <property type="term" value="P:peptidoglycan catabolic process"/>
    <property type="evidence" value="ECO:0007669"/>
    <property type="project" value="InterPro"/>
</dbReference>
<keyword evidence="4" id="KW-1185">Reference proteome</keyword>
<organism evidence="3 4">
    <name type="scientific">Gracilibacillus halophilus YIM-C55.5</name>
    <dbReference type="NCBI Taxonomy" id="1308866"/>
    <lineage>
        <taxon>Bacteria</taxon>
        <taxon>Bacillati</taxon>
        <taxon>Bacillota</taxon>
        <taxon>Bacilli</taxon>
        <taxon>Bacillales</taxon>
        <taxon>Bacillaceae</taxon>
        <taxon>Gracilibacillus</taxon>
    </lineage>
</organism>
<dbReference type="PANTHER" id="PTHR30404">
    <property type="entry name" value="N-ACETYLMURAMOYL-L-ALANINE AMIDASE"/>
    <property type="match status" value="1"/>
</dbReference>
<dbReference type="CDD" id="cd02696">
    <property type="entry name" value="MurNAc-LAA"/>
    <property type="match status" value="1"/>
</dbReference>
<dbReference type="SMR" id="N4WTZ0"/>
<dbReference type="NCBIfam" id="TIGR02883">
    <property type="entry name" value="spore_cwlD"/>
    <property type="match status" value="1"/>
</dbReference>
<dbReference type="SMART" id="SM00646">
    <property type="entry name" value="Ami_3"/>
    <property type="match status" value="1"/>
</dbReference>
<dbReference type="Pfam" id="PF01520">
    <property type="entry name" value="Amidase_3"/>
    <property type="match status" value="1"/>
</dbReference>
<accession>N4WTZ0</accession>
<dbReference type="Gene3D" id="3.40.630.40">
    <property type="entry name" value="Zn-dependent exopeptidases"/>
    <property type="match status" value="1"/>
</dbReference>
<evidence type="ECO:0000313" key="4">
    <source>
        <dbReference type="Proteomes" id="UP000012283"/>
    </source>
</evidence>
<dbReference type="SUPFAM" id="SSF53187">
    <property type="entry name" value="Zn-dependent exopeptidases"/>
    <property type="match status" value="1"/>
</dbReference>
<dbReference type="PANTHER" id="PTHR30404:SF0">
    <property type="entry name" value="N-ACETYLMURAMOYL-L-ALANINE AMIDASE AMIC"/>
    <property type="match status" value="1"/>
</dbReference>
<name>N4WTZ0_9BACI</name>
<proteinExistence type="predicted"/>